<evidence type="ECO:0000313" key="3">
    <source>
        <dbReference type="Proteomes" id="UP001203207"/>
    </source>
</evidence>
<name>A0AAE3FZJ4_9EURY</name>
<keyword evidence="1" id="KW-1133">Transmembrane helix</keyword>
<gene>
    <name evidence="2" type="ORF">AArcSt2_14170</name>
</gene>
<keyword evidence="1" id="KW-0472">Membrane</keyword>
<dbReference type="Proteomes" id="UP001203207">
    <property type="component" value="Unassembled WGS sequence"/>
</dbReference>
<accession>A0AAE3FZJ4</accession>
<feature type="transmembrane region" description="Helical" evidence="1">
    <location>
        <begin position="20"/>
        <end position="45"/>
    </location>
</feature>
<keyword evidence="3" id="KW-1185">Reference proteome</keyword>
<dbReference type="EMBL" id="JAKRVX010000007">
    <property type="protein sequence ID" value="MCL9818085.1"/>
    <property type="molecule type" value="Genomic_DNA"/>
</dbReference>
<reference evidence="2" key="1">
    <citation type="journal article" date="2022" name="Syst. Appl. Microbiol.">
        <title>Natronocalculus amylovorans gen. nov., sp. nov., and Natranaeroarchaeum aerophilus sp. nov., dominant culturable amylolytic natronoarchaea from hypersaline soda lakes in southwestern Siberia.</title>
        <authorList>
            <person name="Sorokin D.Y."/>
            <person name="Elcheninov A.G."/>
            <person name="Khizhniak T.V."/>
            <person name="Koenen M."/>
            <person name="Bale N.J."/>
            <person name="Damste J.S.S."/>
            <person name="Kublanov I.V."/>
        </authorList>
    </citation>
    <scope>NUCLEOTIDE SEQUENCE</scope>
    <source>
        <strain evidence="2">AArc-St2</strain>
    </source>
</reference>
<evidence type="ECO:0000256" key="1">
    <source>
        <dbReference type="SAM" id="Phobius"/>
    </source>
</evidence>
<comment type="caution">
    <text evidence="2">The sequence shown here is derived from an EMBL/GenBank/DDBJ whole genome shotgun (WGS) entry which is preliminary data.</text>
</comment>
<dbReference type="RefSeq" id="WP_250585535.1">
    <property type="nucleotide sequence ID" value="NZ_JAKRVX010000007.1"/>
</dbReference>
<sequence>MADEQPNDTTRHPRSRLDVINFYCIISLLIATVAVAGVVGAAVYVGEFDEEIDEDGLVETSDANVVISEPFEGEVTITWTDTADARHLEIRSPEGDELGRLDFLGEAIDVENTEFTVIAVYEDGPDEIVEEYEP</sequence>
<proteinExistence type="predicted"/>
<dbReference type="AlphaFoldDB" id="A0AAE3FZJ4"/>
<protein>
    <submittedName>
        <fullName evidence="2">Uncharacterized protein</fullName>
    </submittedName>
</protein>
<organism evidence="2 3">
    <name type="scientific">Natronocalculus amylovorans</name>
    <dbReference type="NCBI Taxonomy" id="2917812"/>
    <lineage>
        <taxon>Archaea</taxon>
        <taxon>Methanobacteriati</taxon>
        <taxon>Methanobacteriota</taxon>
        <taxon>Stenosarchaea group</taxon>
        <taxon>Halobacteria</taxon>
        <taxon>Halobacteriales</taxon>
        <taxon>Haloferacaceae</taxon>
        <taxon>Natronocalculus</taxon>
    </lineage>
</organism>
<evidence type="ECO:0000313" key="2">
    <source>
        <dbReference type="EMBL" id="MCL9818085.1"/>
    </source>
</evidence>
<reference evidence="2" key="2">
    <citation type="submission" date="2022-02" db="EMBL/GenBank/DDBJ databases">
        <authorList>
            <person name="Elcheninov A.G."/>
            <person name="Sorokin D.Y."/>
            <person name="Kublanov I.V."/>
        </authorList>
    </citation>
    <scope>NUCLEOTIDE SEQUENCE</scope>
    <source>
        <strain evidence="2">AArc-St2</strain>
    </source>
</reference>
<keyword evidence="1" id="KW-0812">Transmembrane</keyword>